<dbReference type="RefSeq" id="WP_140398583.1">
    <property type="nucleotide sequence ID" value="NZ_CABJFF010000002.1"/>
</dbReference>
<dbReference type="AlphaFoldDB" id="A0AAW6FJN6"/>
<dbReference type="EMBL" id="JAKNDN010000002">
    <property type="protein sequence ID" value="MCG4958539.1"/>
    <property type="molecule type" value="Genomic_DNA"/>
</dbReference>
<dbReference type="Proteomes" id="UP001212263">
    <property type="component" value="Unassembled WGS sequence"/>
</dbReference>
<dbReference type="Proteomes" id="UP001199750">
    <property type="component" value="Unassembled WGS sequence"/>
</dbReference>
<reference evidence="1" key="1">
    <citation type="submission" date="2022-01" db="EMBL/GenBank/DDBJ databases">
        <title>Collection of gut derived symbiotic bacterial strains cultured from healthy donors.</title>
        <authorList>
            <person name="Lin H."/>
            <person name="Kohout C."/>
            <person name="Waligurski E."/>
            <person name="Pamer E.G."/>
        </authorList>
    </citation>
    <scope>NUCLEOTIDE SEQUENCE</scope>
    <source>
        <strain evidence="1">DFI.1.149</strain>
    </source>
</reference>
<name>A0AAW6FJN6_9BACT</name>
<evidence type="ECO:0000313" key="2">
    <source>
        <dbReference type="EMBL" id="MDB9223482.1"/>
    </source>
</evidence>
<evidence type="ECO:0000313" key="1">
    <source>
        <dbReference type="EMBL" id="MCG4958539.1"/>
    </source>
</evidence>
<dbReference type="GO" id="GO:0016853">
    <property type="term" value="F:isomerase activity"/>
    <property type="evidence" value="ECO:0007669"/>
    <property type="project" value="UniProtKB-KW"/>
</dbReference>
<evidence type="ECO:0000313" key="3">
    <source>
        <dbReference type="Proteomes" id="UP001212263"/>
    </source>
</evidence>
<sequence length="99" mass="11601">MDGWEQIFLYRWRYFLLLWVEQEIRKLGATEIMLRLAKGKDGPVVTENIIWFWMFVSGTSVPHRKKITGVVESGGISARSGSYWVRVGGNKLFWDDYVQ</sequence>
<comment type="caution">
    <text evidence="2">The sequence shown here is derived from an EMBL/GenBank/DDBJ whole genome shotgun (WGS) entry which is preliminary data.</text>
</comment>
<reference evidence="2" key="2">
    <citation type="submission" date="2023-01" db="EMBL/GenBank/DDBJ databases">
        <title>Human gut microbiome strain richness.</title>
        <authorList>
            <person name="Chen-Liaw A."/>
        </authorList>
    </citation>
    <scope>NUCLEOTIDE SEQUENCE</scope>
    <source>
        <strain evidence="2">RTP21484st1_B7_RTP21484_190118</strain>
    </source>
</reference>
<proteinExistence type="predicted"/>
<accession>A0AAW6FJN6</accession>
<organism evidence="2 3">
    <name type="scientific">Odoribacter splanchnicus</name>
    <dbReference type="NCBI Taxonomy" id="28118"/>
    <lineage>
        <taxon>Bacteria</taxon>
        <taxon>Pseudomonadati</taxon>
        <taxon>Bacteroidota</taxon>
        <taxon>Bacteroidia</taxon>
        <taxon>Bacteroidales</taxon>
        <taxon>Odoribacteraceae</taxon>
        <taxon>Odoribacter</taxon>
    </lineage>
</organism>
<protein>
    <submittedName>
        <fullName evidence="2">Ribose-5-phosphate isomerase A</fullName>
    </submittedName>
</protein>
<gene>
    <name evidence="1" type="ORF">L0P03_01525</name>
    <name evidence="2" type="ORF">PN645_10745</name>
</gene>
<keyword evidence="2" id="KW-0413">Isomerase</keyword>
<dbReference type="GeneID" id="61274534"/>
<dbReference type="EMBL" id="JAQMRD010000012">
    <property type="protein sequence ID" value="MDB9223482.1"/>
    <property type="molecule type" value="Genomic_DNA"/>
</dbReference>